<dbReference type="EMBL" id="PUHW01000023">
    <property type="protein sequence ID" value="KAG0690657.1"/>
    <property type="molecule type" value="Genomic_DNA"/>
</dbReference>
<evidence type="ECO:0000313" key="2">
    <source>
        <dbReference type="Proteomes" id="UP000697127"/>
    </source>
</evidence>
<protein>
    <submittedName>
        <fullName evidence="1">Uncharacterized protein</fullName>
    </submittedName>
</protein>
<keyword evidence="2" id="KW-1185">Reference proteome</keyword>
<organism evidence="1 2">
    <name type="scientific">Pichia californica</name>
    <dbReference type="NCBI Taxonomy" id="460514"/>
    <lineage>
        <taxon>Eukaryota</taxon>
        <taxon>Fungi</taxon>
        <taxon>Dikarya</taxon>
        <taxon>Ascomycota</taxon>
        <taxon>Saccharomycotina</taxon>
        <taxon>Pichiomycetes</taxon>
        <taxon>Pichiales</taxon>
        <taxon>Pichiaceae</taxon>
        <taxon>Pichia</taxon>
    </lineage>
</organism>
<dbReference type="Proteomes" id="UP000697127">
    <property type="component" value="Unassembled WGS sequence"/>
</dbReference>
<comment type="caution">
    <text evidence="1">The sequence shown here is derived from an EMBL/GenBank/DDBJ whole genome shotgun (WGS) entry which is preliminary data.</text>
</comment>
<reference evidence="1" key="1">
    <citation type="submission" date="2020-11" db="EMBL/GenBank/DDBJ databases">
        <title>Kefir isolates.</title>
        <authorList>
            <person name="Marcisauskas S."/>
            <person name="Kim Y."/>
            <person name="Blasche S."/>
        </authorList>
    </citation>
    <scope>NUCLEOTIDE SEQUENCE</scope>
    <source>
        <strain evidence="1">Olga-1</strain>
    </source>
</reference>
<evidence type="ECO:0000313" key="1">
    <source>
        <dbReference type="EMBL" id="KAG0690657.1"/>
    </source>
</evidence>
<accession>A0A9P6WP34</accession>
<name>A0A9P6WP34_9ASCO</name>
<proteinExistence type="predicted"/>
<gene>
    <name evidence="1" type="ORF">C6P40_002020</name>
</gene>
<dbReference type="AlphaFoldDB" id="A0A9P6WP34"/>
<dbReference type="OrthoDB" id="10465288at2759"/>
<sequence>MSSVDDIITRAWVQIAPYSGAKLRLTDMLTLFNIMEDLTRCKILSEEYREFLVEFILECPDTEVDHNQFKSLIERLFESSFENIIRGNLMARTREGYENTNNYDQDFTQTMNLESSKFNEFMQRDSIDEKEDILRKRISELESMISKSQIRGPKDDRVTSKMKDILIGYYKSLDSISRVSYISGDMTNIEEWYR</sequence>